<gene>
    <name evidence="1" type="ORF">JMA_12430</name>
</gene>
<dbReference type="AlphaFoldDB" id="A0A0B5AJN4"/>
<evidence type="ECO:0000313" key="2">
    <source>
        <dbReference type="Proteomes" id="UP000031449"/>
    </source>
</evidence>
<reference evidence="1 2" key="1">
    <citation type="submission" date="2014-08" db="EMBL/GenBank/DDBJ databases">
        <title>Complete genome of a marine bacteria Jeotgalibacillus malaysiensis.</title>
        <authorList>
            <person name="Yaakop A.S."/>
            <person name="Chan K.-G."/>
            <person name="Goh K.M."/>
        </authorList>
    </citation>
    <scope>NUCLEOTIDE SEQUENCE [LARGE SCALE GENOMIC DNA]</scope>
    <source>
        <strain evidence="1 2">D5</strain>
    </source>
</reference>
<dbReference type="BioCyc" id="JESP1508404:G14D9-10478-MONOMER"/>
<proteinExistence type="predicted"/>
<organism evidence="1 2">
    <name type="scientific">Jeotgalibacillus malaysiensis</name>
    <dbReference type="NCBI Taxonomy" id="1508404"/>
    <lineage>
        <taxon>Bacteria</taxon>
        <taxon>Bacillati</taxon>
        <taxon>Bacillota</taxon>
        <taxon>Bacilli</taxon>
        <taxon>Bacillales</taxon>
        <taxon>Caryophanaceae</taxon>
        <taxon>Jeotgalibacillus</taxon>
    </lineage>
</organism>
<dbReference type="HOGENOM" id="CLU_3271336_0_0_9"/>
<dbReference type="EMBL" id="CP009416">
    <property type="protein sequence ID" value="AJD90560.1"/>
    <property type="molecule type" value="Genomic_DNA"/>
</dbReference>
<accession>A0A0B5AJN4</accession>
<dbReference type="STRING" id="1508404.JMA_12430"/>
<dbReference type="Proteomes" id="UP000031449">
    <property type="component" value="Chromosome"/>
</dbReference>
<keyword evidence="2" id="KW-1185">Reference proteome</keyword>
<name>A0A0B5AJN4_9BACL</name>
<sequence length="41" mass="4946">MLYYIYIQERGGLLQIILTKPLKRRVMRSACEIKSAYIWKV</sequence>
<protein>
    <submittedName>
        <fullName evidence="1">Uncharacterized protein</fullName>
    </submittedName>
</protein>
<evidence type="ECO:0000313" key="1">
    <source>
        <dbReference type="EMBL" id="AJD90560.1"/>
    </source>
</evidence>
<dbReference type="KEGG" id="jeo:JMA_12430"/>